<organism evidence="1 2">
    <name type="scientific">Senna tora</name>
    <dbReference type="NCBI Taxonomy" id="362788"/>
    <lineage>
        <taxon>Eukaryota</taxon>
        <taxon>Viridiplantae</taxon>
        <taxon>Streptophyta</taxon>
        <taxon>Embryophyta</taxon>
        <taxon>Tracheophyta</taxon>
        <taxon>Spermatophyta</taxon>
        <taxon>Magnoliopsida</taxon>
        <taxon>eudicotyledons</taxon>
        <taxon>Gunneridae</taxon>
        <taxon>Pentapetalae</taxon>
        <taxon>rosids</taxon>
        <taxon>fabids</taxon>
        <taxon>Fabales</taxon>
        <taxon>Fabaceae</taxon>
        <taxon>Caesalpinioideae</taxon>
        <taxon>Cassia clade</taxon>
        <taxon>Senna</taxon>
    </lineage>
</organism>
<keyword evidence="2" id="KW-1185">Reference proteome</keyword>
<dbReference type="EMBL" id="JAAIUW010000006">
    <property type="protein sequence ID" value="KAF7826265.1"/>
    <property type="molecule type" value="Genomic_DNA"/>
</dbReference>
<sequence>MGSAKFGMRVFLLNSRDIMFRQVCTKAGSPWAGIGYSSPSAEWKGKLEEIAPLDKVFVPAKETMIVASETM</sequence>
<comment type="caution">
    <text evidence="1">The sequence shown here is derived from an EMBL/GenBank/DDBJ whole genome shotgun (WGS) entry which is preliminary data.</text>
</comment>
<evidence type="ECO:0000313" key="1">
    <source>
        <dbReference type="EMBL" id="KAF7826265.1"/>
    </source>
</evidence>
<evidence type="ECO:0000313" key="2">
    <source>
        <dbReference type="Proteomes" id="UP000634136"/>
    </source>
</evidence>
<proteinExistence type="predicted"/>
<accession>A0A834WK64</accession>
<protein>
    <submittedName>
        <fullName evidence="1">Uncharacterized protein</fullName>
    </submittedName>
</protein>
<dbReference type="AlphaFoldDB" id="A0A834WK64"/>
<reference evidence="1" key="1">
    <citation type="submission" date="2020-09" db="EMBL/GenBank/DDBJ databases">
        <title>Genome-Enabled Discovery of Anthraquinone Biosynthesis in Senna tora.</title>
        <authorList>
            <person name="Kang S.-H."/>
            <person name="Pandey R.P."/>
            <person name="Lee C.-M."/>
            <person name="Sim J.-S."/>
            <person name="Jeong J.-T."/>
            <person name="Choi B.-S."/>
            <person name="Jung M."/>
            <person name="Ginzburg D."/>
            <person name="Zhao K."/>
            <person name="Won S.Y."/>
            <person name="Oh T.-J."/>
            <person name="Yu Y."/>
            <person name="Kim N.-H."/>
            <person name="Lee O.R."/>
            <person name="Lee T.-H."/>
            <person name="Bashyal P."/>
            <person name="Kim T.-S."/>
            <person name="Lee W.-H."/>
            <person name="Kawkins C."/>
            <person name="Kim C.-K."/>
            <person name="Kim J.S."/>
            <person name="Ahn B.O."/>
            <person name="Rhee S.Y."/>
            <person name="Sohng J.K."/>
        </authorList>
    </citation>
    <scope>NUCLEOTIDE SEQUENCE</scope>
    <source>
        <tissue evidence="1">Leaf</tissue>
    </source>
</reference>
<gene>
    <name evidence="1" type="ORF">G2W53_017429</name>
</gene>
<name>A0A834WK64_9FABA</name>
<dbReference type="Proteomes" id="UP000634136">
    <property type="component" value="Unassembled WGS sequence"/>
</dbReference>